<dbReference type="EMBL" id="RHFK02000013">
    <property type="protein sequence ID" value="TWW66311.1"/>
    <property type="molecule type" value="Genomic_DNA"/>
</dbReference>
<name>A0A5C6NI63_9TELE</name>
<evidence type="ECO:0000256" key="1">
    <source>
        <dbReference type="SAM" id="MobiDB-lite"/>
    </source>
</evidence>
<proteinExistence type="predicted"/>
<sequence length="334" mass="36997">MEPLLPCASDHSRSPSGSHLSSKGDEEKTPKVTGGGDNCVSSDWTRETPEQEDSEEDEYEKAPSLIFDSPFCHESLSSMSLGRNQPVGPYASSEGGKLDNILCPPSTCLRKSSNPELSHLSPALRFRRHLSDDGKYVRRRSLGGGLTGGGRWDPSKSIIYLEGKYLLLPTNPQQTQTGWQPSAEVSNLVRMCSLNLGKSDPSLTSSLNWCRLFLVPLIGFEMGTFGMRSLRDEALNAPACAEKLVLRTTWHKWSHRGGGRRVSDPRPPHHGPPTCQQLKFGFIHWELHPAGLFFYRRYLPEETASATHPPAGNESQNPWTLPRGYSLAVRCPET</sequence>
<evidence type="ECO:0000313" key="2">
    <source>
        <dbReference type="EMBL" id="TWW66311.1"/>
    </source>
</evidence>
<accession>A0A5C6NI63</accession>
<feature type="region of interest" description="Disordered" evidence="1">
    <location>
        <begin position="1"/>
        <end position="61"/>
    </location>
</feature>
<dbReference type="Proteomes" id="UP000324091">
    <property type="component" value="Chromosome 20"/>
</dbReference>
<keyword evidence="2" id="KW-0418">Kinase</keyword>
<comment type="caution">
    <text evidence="2">The sequence shown here is derived from an EMBL/GenBank/DDBJ whole genome shotgun (WGS) entry which is preliminary data.</text>
</comment>
<dbReference type="GO" id="GO:0016301">
    <property type="term" value="F:kinase activity"/>
    <property type="evidence" value="ECO:0007669"/>
    <property type="project" value="UniProtKB-KW"/>
</dbReference>
<gene>
    <name evidence="2" type="ORF">D4764_20G0003430</name>
</gene>
<reference evidence="2 3" key="1">
    <citation type="submission" date="2019-04" db="EMBL/GenBank/DDBJ databases">
        <title>Chromosome genome assembly for Takifugu flavidus.</title>
        <authorList>
            <person name="Xiao S."/>
        </authorList>
    </citation>
    <scope>NUCLEOTIDE SEQUENCE [LARGE SCALE GENOMIC DNA]</scope>
    <source>
        <strain evidence="2">HTHZ2018</strain>
        <tissue evidence="2">Muscle</tissue>
    </source>
</reference>
<evidence type="ECO:0000313" key="3">
    <source>
        <dbReference type="Proteomes" id="UP000324091"/>
    </source>
</evidence>
<protein>
    <submittedName>
        <fullName evidence="2">Microtubule-associated serine/threonine-protein kinase 4</fullName>
    </submittedName>
</protein>
<feature type="compositionally biased region" description="Acidic residues" evidence="1">
    <location>
        <begin position="50"/>
        <end position="59"/>
    </location>
</feature>
<dbReference type="AlphaFoldDB" id="A0A5C6NI63"/>
<keyword evidence="3" id="KW-1185">Reference proteome</keyword>
<keyword evidence="2" id="KW-0808">Transferase</keyword>
<organism evidence="2 3">
    <name type="scientific">Takifugu flavidus</name>
    <name type="common">sansaifugu</name>
    <dbReference type="NCBI Taxonomy" id="433684"/>
    <lineage>
        <taxon>Eukaryota</taxon>
        <taxon>Metazoa</taxon>
        <taxon>Chordata</taxon>
        <taxon>Craniata</taxon>
        <taxon>Vertebrata</taxon>
        <taxon>Euteleostomi</taxon>
        <taxon>Actinopterygii</taxon>
        <taxon>Neopterygii</taxon>
        <taxon>Teleostei</taxon>
        <taxon>Neoteleostei</taxon>
        <taxon>Acanthomorphata</taxon>
        <taxon>Eupercaria</taxon>
        <taxon>Tetraodontiformes</taxon>
        <taxon>Tetradontoidea</taxon>
        <taxon>Tetraodontidae</taxon>
        <taxon>Takifugu</taxon>
    </lineage>
</organism>